<feature type="compositionally biased region" description="Gly residues" evidence="1">
    <location>
        <begin position="51"/>
        <end position="63"/>
    </location>
</feature>
<reference evidence="4" key="1">
    <citation type="submission" date="2017-02" db="UniProtKB">
        <authorList>
            <consortium name="WormBaseParasite"/>
        </authorList>
    </citation>
    <scope>IDENTIFICATION</scope>
</reference>
<reference evidence="2 3" key="2">
    <citation type="submission" date="2018-11" db="EMBL/GenBank/DDBJ databases">
        <authorList>
            <consortium name="Pathogen Informatics"/>
        </authorList>
    </citation>
    <scope>NUCLEOTIDE SEQUENCE [LARGE SCALE GENOMIC DNA]</scope>
</reference>
<name>A0A0R3W0H0_TAEAS</name>
<evidence type="ECO:0000313" key="3">
    <source>
        <dbReference type="Proteomes" id="UP000282613"/>
    </source>
</evidence>
<evidence type="ECO:0000256" key="1">
    <source>
        <dbReference type="SAM" id="MobiDB-lite"/>
    </source>
</evidence>
<proteinExistence type="predicted"/>
<sequence>MLLLAGLVAQSLAQRQCAHHRPSSKAASFFPDNEEFLAAVDAEGEGLLELGSGGGGGGDGSNGGRDNTDDDDDEEKEWGAAAGPITTVAADLMNRILAAVLQLIQNNIDNGNALWMTRIANRFWWRDS</sequence>
<protein>
    <submittedName>
        <fullName evidence="4">Secreted protein</fullName>
    </submittedName>
</protein>
<dbReference type="WBParaSite" id="TASK_0000316401-mRNA-1">
    <property type="protein sequence ID" value="TASK_0000316401-mRNA-1"/>
    <property type="gene ID" value="TASK_0000316401"/>
</dbReference>
<dbReference type="STRING" id="60517.A0A0R3W0H0"/>
<feature type="region of interest" description="Disordered" evidence="1">
    <location>
        <begin position="48"/>
        <end position="81"/>
    </location>
</feature>
<gene>
    <name evidence="2" type="ORF">TASK_LOCUS3165</name>
</gene>
<dbReference type="EMBL" id="UYRS01006487">
    <property type="protein sequence ID" value="VDK27581.1"/>
    <property type="molecule type" value="Genomic_DNA"/>
</dbReference>
<organism evidence="4">
    <name type="scientific">Taenia asiatica</name>
    <name type="common">Asian tapeworm</name>
    <dbReference type="NCBI Taxonomy" id="60517"/>
    <lineage>
        <taxon>Eukaryota</taxon>
        <taxon>Metazoa</taxon>
        <taxon>Spiralia</taxon>
        <taxon>Lophotrochozoa</taxon>
        <taxon>Platyhelminthes</taxon>
        <taxon>Cestoda</taxon>
        <taxon>Eucestoda</taxon>
        <taxon>Cyclophyllidea</taxon>
        <taxon>Taeniidae</taxon>
        <taxon>Taenia</taxon>
    </lineage>
</organism>
<evidence type="ECO:0000313" key="2">
    <source>
        <dbReference type="EMBL" id="VDK27581.1"/>
    </source>
</evidence>
<dbReference type="AlphaFoldDB" id="A0A0R3W0H0"/>
<keyword evidence="3" id="KW-1185">Reference proteome</keyword>
<dbReference type="Proteomes" id="UP000282613">
    <property type="component" value="Unassembled WGS sequence"/>
</dbReference>
<accession>A0A0R3W0H0</accession>
<evidence type="ECO:0000313" key="4">
    <source>
        <dbReference type="WBParaSite" id="TASK_0000316401-mRNA-1"/>
    </source>
</evidence>